<accession>A0A922L023</accession>
<name>A0A922L023_DERFA</name>
<reference evidence="2" key="2">
    <citation type="journal article" date="2022" name="Res Sq">
        <title>Comparative Genomics Reveals Insights into the Divergent Evolution of Astigmatic Mites and Household Pest Adaptations.</title>
        <authorList>
            <person name="Xiong Q."/>
            <person name="Wan A.T.-Y."/>
            <person name="Liu X.-Y."/>
            <person name="Fung C.S.-H."/>
            <person name="Xiao X."/>
            <person name="Malainual N."/>
            <person name="Hou J."/>
            <person name="Wang L."/>
            <person name="Wang M."/>
            <person name="Yang K."/>
            <person name="Cui Y."/>
            <person name="Leung E."/>
            <person name="Nong W."/>
            <person name="Shin S.-K."/>
            <person name="Au S."/>
            <person name="Jeong K.Y."/>
            <person name="Chew F.T."/>
            <person name="Hui J."/>
            <person name="Leung T.F."/>
            <person name="Tungtrongchitr A."/>
            <person name="Zhong N."/>
            <person name="Liu Z."/>
            <person name="Tsui S."/>
        </authorList>
    </citation>
    <scope>NUCLEOTIDE SEQUENCE</scope>
    <source>
        <strain evidence="2">Derf</strain>
        <tissue evidence="2">Whole organism</tissue>
    </source>
</reference>
<proteinExistence type="predicted"/>
<evidence type="ECO:0000256" key="1">
    <source>
        <dbReference type="SAM" id="Phobius"/>
    </source>
</evidence>
<keyword evidence="1" id="KW-0812">Transmembrane</keyword>
<gene>
    <name evidence="2" type="ORF">DERF_011814</name>
</gene>
<dbReference type="Proteomes" id="UP000790347">
    <property type="component" value="Unassembled WGS sequence"/>
</dbReference>
<dbReference type="AlphaFoldDB" id="A0A922L023"/>
<keyword evidence="1" id="KW-0472">Membrane</keyword>
<evidence type="ECO:0000313" key="2">
    <source>
        <dbReference type="EMBL" id="KAH9507115.1"/>
    </source>
</evidence>
<keyword evidence="3" id="KW-1185">Reference proteome</keyword>
<reference evidence="2" key="1">
    <citation type="submission" date="2013-05" db="EMBL/GenBank/DDBJ databases">
        <authorList>
            <person name="Yim A.K.Y."/>
            <person name="Chan T.F."/>
            <person name="Ji K.M."/>
            <person name="Liu X.Y."/>
            <person name="Zhou J.W."/>
            <person name="Li R.Q."/>
            <person name="Yang K.Y."/>
            <person name="Li J."/>
            <person name="Li M."/>
            <person name="Law P.T.W."/>
            <person name="Wu Y.L."/>
            <person name="Cai Z.L."/>
            <person name="Qin H."/>
            <person name="Bao Y."/>
            <person name="Leung R.K.K."/>
            <person name="Ng P.K.S."/>
            <person name="Zou J."/>
            <person name="Zhong X.J."/>
            <person name="Ran P.X."/>
            <person name="Zhong N.S."/>
            <person name="Liu Z.G."/>
            <person name="Tsui S.K.W."/>
        </authorList>
    </citation>
    <scope>NUCLEOTIDE SEQUENCE</scope>
    <source>
        <strain evidence="2">Derf</strain>
        <tissue evidence="2">Whole organism</tissue>
    </source>
</reference>
<comment type="caution">
    <text evidence="2">The sequence shown here is derived from an EMBL/GenBank/DDBJ whole genome shotgun (WGS) entry which is preliminary data.</text>
</comment>
<sequence length="373" mass="43728">MIVKGIMLLDKKPIEKDQSSLSINELCQQNSIDNMFELDSIQYYHHIDRFWHSNNNVDDDEIIKNNIAIPDSRIGQLFYGSFRRHHFYSGSDFNTKGFTGFMFIDDIGKIFRKNEFVLISRTLLDDEFVFITGIKDHKTGHLAVDYKSIIDDENDLPMEKQNLAKFMQFLIPNRKFTTDLTIHLDWNYRKLFVIIRLDENYAAAWKSPLSISMYDMNKDSLKDIIESKQKVDGLQFAINVIGTIRQFEQKKNSTKLILLTQQHKRTFVANTFDGKNNMVQLMEYETMDNVMTSLFNCGHKNADDDDDDDNMKVVKKMKKSSSSSNTMNELNNYAKYINYFLSAVITTLMLTACMIPYFIRRRQQRYPAIKNLK</sequence>
<keyword evidence="1" id="KW-1133">Transmembrane helix</keyword>
<dbReference type="EMBL" id="ASGP02000005">
    <property type="protein sequence ID" value="KAH9507115.1"/>
    <property type="molecule type" value="Genomic_DNA"/>
</dbReference>
<organism evidence="2 3">
    <name type="scientific">Dermatophagoides farinae</name>
    <name type="common">American house dust mite</name>
    <dbReference type="NCBI Taxonomy" id="6954"/>
    <lineage>
        <taxon>Eukaryota</taxon>
        <taxon>Metazoa</taxon>
        <taxon>Ecdysozoa</taxon>
        <taxon>Arthropoda</taxon>
        <taxon>Chelicerata</taxon>
        <taxon>Arachnida</taxon>
        <taxon>Acari</taxon>
        <taxon>Acariformes</taxon>
        <taxon>Sarcoptiformes</taxon>
        <taxon>Astigmata</taxon>
        <taxon>Psoroptidia</taxon>
        <taxon>Analgoidea</taxon>
        <taxon>Pyroglyphidae</taxon>
        <taxon>Dermatophagoidinae</taxon>
        <taxon>Dermatophagoides</taxon>
    </lineage>
</organism>
<protein>
    <submittedName>
        <fullName evidence="2">Uncharacterized protein</fullName>
    </submittedName>
</protein>
<evidence type="ECO:0000313" key="3">
    <source>
        <dbReference type="Proteomes" id="UP000790347"/>
    </source>
</evidence>
<feature type="transmembrane region" description="Helical" evidence="1">
    <location>
        <begin position="336"/>
        <end position="359"/>
    </location>
</feature>